<dbReference type="RefSeq" id="WP_158709762.1">
    <property type="nucleotide sequence ID" value="NZ_JBHSKI010000020.1"/>
</dbReference>
<feature type="region of interest" description="Disordered" evidence="1">
    <location>
        <begin position="1"/>
        <end position="32"/>
    </location>
</feature>
<accession>A0ABW0BCX1</accession>
<feature type="region of interest" description="Disordered" evidence="1">
    <location>
        <begin position="48"/>
        <end position="71"/>
    </location>
</feature>
<evidence type="ECO:0000256" key="1">
    <source>
        <dbReference type="SAM" id="MobiDB-lite"/>
    </source>
</evidence>
<feature type="compositionally biased region" description="Basic and acidic residues" evidence="1">
    <location>
        <begin position="113"/>
        <end position="124"/>
    </location>
</feature>
<proteinExistence type="predicted"/>
<gene>
    <name evidence="3" type="ORF">ACFPRK_30470</name>
</gene>
<protein>
    <recommendedName>
        <fullName evidence="2">4'-phosphopantetheinyl transferase N-terminal domain-containing protein</fullName>
    </recommendedName>
</protein>
<dbReference type="EMBL" id="JBHSKI010000020">
    <property type="protein sequence ID" value="MFC5174882.1"/>
    <property type="molecule type" value="Genomic_DNA"/>
</dbReference>
<evidence type="ECO:0000313" key="3">
    <source>
        <dbReference type="EMBL" id="MFC5174882.1"/>
    </source>
</evidence>
<dbReference type="InterPro" id="IPR041354">
    <property type="entry name" value="4PPT_N"/>
</dbReference>
<sequence>MPHRAAPSVSRRSKRSGPPGGTGSGSTRQFATVPVCARRTLSRLGVPAVPVVPDRRGAPQRPDGILGRMTHRDGYRAAPLVRSTDCAIGRDTEPRGPLPAGVPDRAEVGVQEGRNHDETRKECLVRPTGPPPGPWWEGGNREASQAAGWSATVSP</sequence>
<evidence type="ECO:0000313" key="4">
    <source>
        <dbReference type="Proteomes" id="UP001596208"/>
    </source>
</evidence>
<reference evidence="4" key="1">
    <citation type="journal article" date="2019" name="Int. J. Syst. Evol. Microbiol.">
        <title>The Global Catalogue of Microorganisms (GCM) 10K type strain sequencing project: providing services to taxonomists for standard genome sequencing and annotation.</title>
        <authorList>
            <consortium name="The Broad Institute Genomics Platform"/>
            <consortium name="The Broad Institute Genome Sequencing Center for Infectious Disease"/>
            <person name="Wu L."/>
            <person name="Ma J."/>
        </authorList>
    </citation>
    <scope>NUCLEOTIDE SEQUENCE [LARGE SCALE GENOMIC DNA]</scope>
    <source>
        <strain evidence="4">CGMCC 4.1721</strain>
    </source>
</reference>
<name>A0ABW0BCX1_9ACTN</name>
<feature type="domain" description="4'-phosphopantetheinyl transferase N-terminal" evidence="2">
    <location>
        <begin position="29"/>
        <end position="78"/>
    </location>
</feature>
<dbReference type="Proteomes" id="UP001596208">
    <property type="component" value="Unassembled WGS sequence"/>
</dbReference>
<keyword evidence="4" id="KW-1185">Reference proteome</keyword>
<organism evidence="3 4">
    <name type="scientific">Streptomyces mutomycini</name>
    <dbReference type="NCBI Taxonomy" id="284036"/>
    <lineage>
        <taxon>Bacteria</taxon>
        <taxon>Bacillati</taxon>
        <taxon>Actinomycetota</taxon>
        <taxon>Actinomycetes</taxon>
        <taxon>Kitasatosporales</taxon>
        <taxon>Streptomycetaceae</taxon>
        <taxon>Streptomyces</taxon>
    </lineage>
</organism>
<evidence type="ECO:0000259" key="2">
    <source>
        <dbReference type="Pfam" id="PF17837"/>
    </source>
</evidence>
<feature type="region of interest" description="Disordered" evidence="1">
    <location>
        <begin position="86"/>
        <end position="155"/>
    </location>
</feature>
<dbReference type="Pfam" id="PF17837">
    <property type="entry name" value="4PPT_N"/>
    <property type="match status" value="1"/>
</dbReference>
<comment type="caution">
    <text evidence="3">The sequence shown here is derived from an EMBL/GenBank/DDBJ whole genome shotgun (WGS) entry which is preliminary data.</text>
</comment>